<keyword evidence="3 5" id="KW-0378">Hydrolase</keyword>
<organism evidence="7 8">
    <name type="scientific">Corynebacterium durum F0235</name>
    <dbReference type="NCBI Taxonomy" id="1035195"/>
    <lineage>
        <taxon>Bacteria</taxon>
        <taxon>Bacillati</taxon>
        <taxon>Actinomycetota</taxon>
        <taxon>Actinomycetes</taxon>
        <taxon>Mycobacteriales</taxon>
        <taxon>Corynebacteriaceae</taxon>
        <taxon>Corynebacterium</taxon>
    </lineage>
</organism>
<evidence type="ECO:0000256" key="1">
    <source>
        <dbReference type="ARBA" id="ARBA00001526"/>
    </source>
</evidence>
<dbReference type="InterPro" id="IPR001586">
    <property type="entry name" value="Beta-lactam_class-C_AS"/>
</dbReference>
<comment type="similarity">
    <text evidence="2 5">Belongs to the class-C beta-lactamase family.</text>
</comment>
<dbReference type="SUPFAM" id="SSF56601">
    <property type="entry name" value="beta-lactamase/transpeptidase-like"/>
    <property type="match status" value="1"/>
</dbReference>
<evidence type="ECO:0000259" key="6">
    <source>
        <dbReference type="Pfam" id="PF00144"/>
    </source>
</evidence>
<dbReference type="GO" id="GO:0008800">
    <property type="term" value="F:beta-lactamase activity"/>
    <property type="evidence" value="ECO:0007669"/>
    <property type="project" value="UniProtKB-UniRule"/>
</dbReference>
<dbReference type="InterPro" id="IPR001466">
    <property type="entry name" value="Beta-lactam-related"/>
</dbReference>
<protein>
    <recommendedName>
        <fullName evidence="5">Beta-lactamase</fullName>
        <ecNumber evidence="5">3.5.2.6</ecNumber>
    </recommendedName>
</protein>
<reference evidence="7 8" key="1">
    <citation type="submission" date="2012-05" db="EMBL/GenBank/DDBJ databases">
        <authorList>
            <person name="Weinstock G."/>
            <person name="Sodergren E."/>
            <person name="Lobos E.A."/>
            <person name="Fulton L."/>
            <person name="Fulton R."/>
            <person name="Courtney L."/>
            <person name="Fronick C."/>
            <person name="O'Laughlin M."/>
            <person name="Godfrey J."/>
            <person name="Wilson R.M."/>
            <person name="Miner T."/>
            <person name="Farmer C."/>
            <person name="Delehaunty K."/>
            <person name="Cordes M."/>
            <person name="Minx P."/>
            <person name="Tomlinson C."/>
            <person name="Chen J."/>
            <person name="Wollam A."/>
            <person name="Pepin K.H."/>
            <person name="Bhonagiri V."/>
            <person name="Zhang X."/>
            <person name="Suruliraj S."/>
            <person name="Warren W."/>
            <person name="Mitreva M."/>
            <person name="Mardis E.R."/>
            <person name="Wilson R.K."/>
        </authorList>
    </citation>
    <scope>NUCLEOTIDE SEQUENCE [LARGE SCALE GENOMIC DNA]</scope>
    <source>
        <strain evidence="7 8">F0235</strain>
    </source>
</reference>
<dbReference type="STRING" id="1035195.HMPREF9997_00242"/>
<sequence>MSILVAGLTFGPKHIPVAQRTTGDPELAGHLAQHAPKGAHNLAAAVVDSNGAVKFAGLGADENTEFEIGSVSKTFTAELLRQAVERGEVTLDTTVGEILDDADMSTSDITLKELATHTSGLPRILGISAFTVVISMQRKQNPYDGFTTQRILDEARTATLTDRGTYNYSNFGMALLGHLLARRAGTTYAQLAQERIFTPLGMNNTYVMTPETTPANAPRGLDITGHPTAAWDDEGYGPAGGIRSTAADMTHFMKHLLAQGLPDYTWVHEQDVAWHNGMTGGFTSMLVIDPRNHNASFVANDSNVAIDELGMELPR</sequence>
<dbReference type="InterPro" id="IPR012338">
    <property type="entry name" value="Beta-lactam/transpept-like"/>
</dbReference>
<dbReference type="EMBL" id="AMEM01000006">
    <property type="protein sequence ID" value="EKX92197.1"/>
    <property type="molecule type" value="Genomic_DNA"/>
</dbReference>
<dbReference type="Proteomes" id="UP000010445">
    <property type="component" value="Unassembled WGS sequence"/>
</dbReference>
<evidence type="ECO:0000313" key="8">
    <source>
        <dbReference type="Proteomes" id="UP000010445"/>
    </source>
</evidence>
<dbReference type="HOGENOM" id="CLU_020027_7_3_11"/>
<evidence type="ECO:0000256" key="5">
    <source>
        <dbReference type="RuleBase" id="RU361140"/>
    </source>
</evidence>
<dbReference type="OrthoDB" id="3171327at2"/>
<dbReference type="EC" id="3.5.2.6" evidence="5"/>
<dbReference type="PATRIC" id="fig|1035195.3.peg.226"/>
<comment type="caution">
    <text evidence="7">The sequence shown here is derived from an EMBL/GenBank/DDBJ whole genome shotgun (WGS) entry which is preliminary data.</text>
</comment>
<dbReference type="GO" id="GO:0046677">
    <property type="term" value="P:response to antibiotic"/>
    <property type="evidence" value="ECO:0007669"/>
    <property type="project" value="UniProtKB-UniRule"/>
</dbReference>
<dbReference type="GO" id="GO:0017001">
    <property type="term" value="P:antibiotic catabolic process"/>
    <property type="evidence" value="ECO:0007669"/>
    <property type="project" value="InterPro"/>
</dbReference>
<dbReference type="GO" id="GO:0030288">
    <property type="term" value="C:outer membrane-bounded periplasmic space"/>
    <property type="evidence" value="ECO:0007669"/>
    <property type="project" value="InterPro"/>
</dbReference>
<evidence type="ECO:0000256" key="3">
    <source>
        <dbReference type="ARBA" id="ARBA00022801"/>
    </source>
</evidence>
<dbReference type="PANTHER" id="PTHR46825:SF9">
    <property type="entry name" value="BETA-LACTAMASE-RELATED DOMAIN-CONTAINING PROTEIN"/>
    <property type="match status" value="1"/>
</dbReference>
<gene>
    <name evidence="7" type="ORF">HMPREF9997_00242</name>
</gene>
<proteinExistence type="inferred from homology"/>
<dbReference type="eggNOG" id="COG1680">
    <property type="taxonomic scope" value="Bacteria"/>
</dbReference>
<evidence type="ECO:0000256" key="4">
    <source>
        <dbReference type="ARBA" id="ARBA00023251"/>
    </source>
</evidence>
<evidence type="ECO:0000256" key="2">
    <source>
        <dbReference type="ARBA" id="ARBA00007840"/>
    </source>
</evidence>
<dbReference type="Pfam" id="PF00144">
    <property type="entry name" value="Beta-lactamase"/>
    <property type="match status" value="1"/>
</dbReference>
<dbReference type="PANTHER" id="PTHR46825">
    <property type="entry name" value="D-ALANYL-D-ALANINE-CARBOXYPEPTIDASE/ENDOPEPTIDASE AMPH"/>
    <property type="match status" value="1"/>
</dbReference>
<accession>L1MLT1</accession>
<dbReference type="InterPro" id="IPR050491">
    <property type="entry name" value="AmpC-like"/>
</dbReference>
<name>L1MLT1_9CORY</name>
<dbReference type="PROSITE" id="PS00336">
    <property type="entry name" value="BETA_LACTAMASE_C"/>
    <property type="match status" value="1"/>
</dbReference>
<evidence type="ECO:0000313" key="7">
    <source>
        <dbReference type="EMBL" id="EKX92197.1"/>
    </source>
</evidence>
<dbReference type="AlphaFoldDB" id="L1MLT1"/>
<keyword evidence="4 5" id="KW-0046">Antibiotic resistance</keyword>
<comment type="catalytic activity">
    <reaction evidence="1 5">
        <text>a beta-lactam + H2O = a substituted beta-amino acid</text>
        <dbReference type="Rhea" id="RHEA:20401"/>
        <dbReference type="ChEBI" id="CHEBI:15377"/>
        <dbReference type="ChEBI" id="CHEBI:35627"/>
        <dbReference type="ChEBI" id="CHEBI:140347"/>
        <dbReference type="EC" id="3.5.2.6"/>
    </reaction>
</comment>
<keyword evidence="8" id="KW-1185">Reference proteome</keyword>
<dbReference type="RefSeq" id="WP_006061938.1">
    <property type="nucleotide sequence ID" value="NZ_KB290821.1"/>
</dbReference>
<dbReference type="Gene3D" id="3.40.710.10">
    <property type="entry name" value="DD-peptidase/beta-lactamase superfamily"/>
    <property type="match status" value="1"/>
</dbReference>
<feature type="domain" description="Beta-lactamase-related" evidence="6">
    <location>
        <begin position="38"/>
        <end position="274"/>
    </location>
</feature>